<keyword evidence="2" id="KW-1185">Reference proteome</keyword>
<dbReference type="EMBL" id="LHXX01000018">
    <property type="protein sequence ID" value="KXB02328.1"/>
    <property type="molecule type" value="Genomic_DNA"/>
</dbReference>
<protein>
    <submittedName>
        <fullName evidence="1">Uncharacterized protein</fullName>
    </submittedName>
</protein>
<proteinExistence type="predicted"/>
<gene>
    <name evidence="1" type="ORF">AKJ43_02010</name>
</gene>
<evidence type="ECO:0000313" key="2">
    <source>
        <dbReference type="Proteomes" id="UP000070400"/>
    </source>
</evidence>
<sequence length="145" mass="15841">MVKKWLENEGLIVKSNPKALRNVGKDVPESLIQDFNEGMGVISASYMFKEKSCKVPCDQPSNFCPTTGRPKMGPMHQILTFATHNKSTASKVLISRMLGKEAGCFRGPGLTSFLSDAKRIKTPYSIAIGTACSCHGILNLFSIRS</sequence>
<reference evidence="1 2" key="1">
    <citation type="journal article" date="2016" name="Sci. Rep.">
        <title>Metabolic traits of an uncultured archaeal lineage -MSBL1- from brine pools of the Red Sea.</title>
        <authorList>
            <person name="Mwirichia R."/>
            <person name="Alam I."/>
            <person name="Rashid M."/>
            <person name="Vinu M."/>
            <person name="Ba-Alawi W."/>
            <person name="Anthony Kamau A."/>
            <person name="Kamanda Ngugi D."/>
            <person name="Goker M."/>
            <person name="Klenk H.P."/>
            <person name="Bajic V."/>
            <person name="Stingl U."/>
        </authorList>
    </citation>
    <scope>NUCLEOTIDE SEQUENCE [LARGE SCALE GENOMIC DNA]</scope>
    <source>
        <strain evidence="1">SCGC-AAA261D19</strain>
    </source>
</reference>
<evidence type="ECO:0000313" key="1">
    <source>
        <dbReference type="EMBL" id="KXB02328.1"/>
    </source>
</evidence>
<organism evidence="1 2">
    <name type="scientific">candidate division MSBL1 archaeon SCGC-AAA261D19</name>
    <dbReference type="NCBI Taxonomy" id="1698273"/>
    <lineage>
        <taxon>Archaea</taxon>
        <taxon>Methanobacteriati</taxon>
        <taxon>Methanobacteriota</taxon>
        <taxon>candidate division MSBL1</taxon>
    </lineage>
</organism>
<accession>A0A133V7A1</accession>
<dbReference type="AlphaFoldDB" id="A0A133V7A1"/>
<dbReference type="Proteomes" id="UP000070400">
    <property type="component" value="Unassembled WGS sequence"/>
</dbReference>
<comment type="caution">
    <text evidence="1">The sequence shown here is derived from an EMBL/GenBank/DDBJ whole genome shotgun (WGS) entry which is preliminary data.</text>
</comment>
<name>A0A133V7A1_9EURY</name>